<feature type="compositionally biased region" description="Acidic residues" evidence="1">
    <location>
        <begin position="60"/>
        <end position="80"/>
    </location>
</feature>
<protein>
    <submittedName>
        <fullName evidence="3">Uncharacterized protein</fullName>
    </submittedName>
</protein>
<feature type="transmembrane region" description="Helical" evidence="2">
    <location>
        <begin position="27"/>
        <end position="45"/>
    </location>
</feature>
<feature type="region of interest" description="Disordered" evidence="1">
    <location>
        <begin position="1"/>
        <end position="22"/>
    </location>
</feature>
<dbReference type="EMBL" id="BAAAPB010000003">
    <property type="protein sequence ID" value="GAA1966935.1"/>
    <property type="molecule type" value="Genomic_DNA"/>
</dbReference>
<keyword evidence="2" id="KW-0812">Transmembrane</keyword>
<accession>A0ABP5CPG4</accession>
<organism evidence="3 4">
    <name type="scientific">Nocardioides panacihumi</name>
    <dbReference type="NCBI Taxonomy" id="400774"/>
    <lineage>
        <taxon>Bacteria</taxon>
        <taxon>Bacillati</taxon>
        <taxon>Actinomycetota</taxon>
        <taxon>Actinomycetes</taxon>
        <taxon>Propionibacteriales</taxon>
        <taxon>Nocardioidaceae</taxon>
        <taxon>Nocardioides</taxon>
    </lineage>
</organism>
<sequence length="80" mass="8478">MSTPPSSAGSQPGSQADATDDGVPAGFWWLLAGALALAALVWFLLARALRRRTAQAQAEEQTEQIEQPEAEPPANDEEST</sequence>
<keyword evidence="4" id="KW-1185">Reference proteome</keyword>
<evidence type="ECO:0000313" key="4">
    <source>
        <dbReference type="Proteomes" id="UP001500571"/>
    </source>
</evidence>
<keyword evidence="2" id="KW-1133">Transmembrane helix</keyword>
<evidence type="ECO:0000313" key="3">
    <source>
        <dbReference type="EMBL" id="GAA1966935.1"/>
    </source>
</evidence>
<feature type="compositionally biased region" description="Low complexity" evidence="1">
    <location>
        <begin position="1"/>
        <end position="16"/>
    </location>
</feature>
<evidence type="ECO:0000256" key="2">
    <source>
        <dbReference type="SAM" id="Phobius"/>
    </source>
</evidence>
<keyword evidence="2" id="KW-0472">Membrane</keyword>
<feature type="region of interest" description="Disordered" evidence="1">
    <location>
        <begin position="53"/>
        <end position="80"/>
    </location>
</feature>
<gene>
    <name evidence="3" type="ORF">GCM10009798_29080</name>
</gene>
<evidence type="ECO:0000256" key="1">
    <source>
        <dbReference type="SAM" id="MobiDB-lite"/>
    </source>
</evidence>
<name>A0ABP5CPG4_9ACTN</name>
<reference evidence="4" key="1">
    <citation type="journal article" date="2019" name="Int. J. Syst. Evol. Microbiol.">
        <title>The Global Catalogue of Microorganisms (GCM) 10K type strain sequencing project: providing services to taxonomists for standard genome sequencing and annotation.</title>
        <authorList>
            <consortium name="The Broad Institute Genomics Platform"/>
            <consortium name="The Broad Institute Genome Sequencing Center for Infectious Disease"/>
            <person name="Wu L."/>
            <person name="Ma J."/>
        </authorList>
    </citation>
    <scope>NUCLEOTIDE SEQUENCE [LARGE SCALE GENOMIC DNA]</scope>
    <source>
        <strain evidence="4">JCM 15309</strain>
    </source>
</reference>
<comment type="caution">
    <text evidence="3">The sequence shown here is derived from an EMBL/GenBank/DDBJ whole genome shotgun (WGS) entry which is preliminary data.</text>
</comment>
<proteinExistence type="predicted"/>
<dbReference type="Proteomes" id="UP001500571">
    <property type="component" value="Unassembled WGS sequence"/>
</dbReference>
<dbReference type="RefSeq" id="WP_344045941.1">
    <property type="nucleotide sequence ID" value="NZ_BAAAPB010000003.1"/>
</dbReference>